<gene>
    <name evidence="7" type="ORF">BLM47_10145</name>
</gene>
<evidence type="ECO:0000256" key="5">
    <source>
        <dbReference type="PROSITE-ProRule" id="PRU00560"/>
    </source>
</evidence>
<feature type="binding site" evidence="5">
    <location>
        <begin position="232"/>
        <end position="239"/>
    </location>
    <ligand>
        <name>ATP</name>
        <dbReference type="ChEBI" id="CHEBI:30616"/>
    </ligand>
</feature>
<sequence length="779" mass="91112">MSLDERERQEEEARLKRVTEHIRRQLAEWDAVLERRKADLSSIAKHLWDDEITLDPEYSGETAVHLSQQTQIWAERNRNYEHARNMRRSLEAVLPSPYFGRIDFRERGSDTAEPVYIGLRSIFDERTQEHLVYDWRAPISSMYYDYGLGPARYRTPDGGSVEGDITLKRQYKIRDGRIIYMFDTGDQIGDEWLQDMISKSADDKMRNIVATIQREQNRIIRDDEHPVLVVQGAAGSGKTSIALQRVAYLLYRYRTKLRADQIILFSPNRIFSDYISNVLPELGEENMVQMTFQEYVENRVGRSWQIEDRYSQAEWLLRSQNEPELSLRETAIRYKTSLRFLRVMLRYAEMLGREGFMFRDVLYKTSMVFGRERIEQLFYETYGDDPVYVRLEKIKQHILDELEEFRKNRIKQLYLRLRREPKYLGADEELRRMAQTIVNRRVEQIRGQVEKLEFADVAGMYRRLHEDRALFARIASESGTGVPDRWDEMASWFLDKMDKSIIPCEDAPAFLFLYEFVEGIHPFNAVRHVLIDEVQDYSVFQLWLIRRLFPRARLTLLGDLNQTLRPDTGLESYEQLADVFAPDSPFIVRLHKSYRSTLEILRFAQAILPAGEPSEPFARSGEKPKLVIVDDEQAMAQQVSADASSLLASGFQSVAVLCRTAEDAGRAHRLLDAIAAAETTHLRPRLLTKDDVAFVKGWTILPSYLAKGLEFDVVLLWNASADVFFQETERKLFYTMCTRALHRLILYAVGRPSPFMDDIPLSLYNVERRCSEKPFPRLR</sequence>
<dbReference type="Proteomes" id="UP000243688">
    <property type="component" value="Unassembled WGS sequence"/>
</dbReference>
<evidence type="ECO:0000313" key="7">
    <source>
        <dbReference type="EMBL" id="PDO09856.1"/>
    </source>
</evidence>
<name>A0A2A6DZ68_9BACL</name>
<dbReference type="InterPro" id="IPR014016">
    <property type="entry name" value="UvrD-like_ATP-bd"/>
</dbReference>
<keyword evidence="4 5" id="KW-0067">ATP-binding</keyword>
<accession>A0A2A6DZ68</accession>
<dbReference type="PROSITE" id="PS51198">
    <property type="entry name" value="UVRD_HELICASE_ATP_BIND"/>
    <property type="match status" value="1"/>
</dbReference>
<comment type="caution">
    <text evidence="7">The sequence shown here is derived from an EMBL/GenBank/DDBJ whole genome shotgun (WGS) entry which is preliminary data.</text>
</comment>
<keyword evidence="1 5" id="KW-0547">Nucleotide-binding</keyword>
<dbReference type="GO" id="GO:0005829">
    <property type="term" value="C:cytosol"/>
    <property type="evidence" value="ECO:0007669"/>
    <property type="project" value="TreeGrafter"/>
</dbReference>
<dbReference type="AlphaFoldDB" id="A0A2A6DZ68"/>
<evidence type="ECO:0000313" key="8">
    <source>
        <dbReference type="Proteomes" id="UP000243688"/>
    </source>
</evidence>
<dbReference type="GO" id="GO:0000725">
    <property type="term" value="P:recombinational repair"/>
    <property type="evidence" value="ECO:0007669"/>
    <property type="project" value="TreeGrafter"/>
</dbReference>
<protein>
    <recommendedName>
        <fullName evidence="6">UvrD-like helicase ATP-binding domain-containing protein</fullName>
    </recommendedName>
</protein>
<evidence type="ECO:0000256" key="2">
    <source>
        <dbReference type="ARBA" id="ARBA00022801"/>
    </source>
</evidence>
<feature type="domain" description="UvrD-like helicase ATP-binding" evidence="6">
    <location>
        <begin position="211"/>
        <end position="597"/>
    </location>
</feature>
<dbReference type="GO" id="GO:0005524">
    <property type="term" value="F:ATP binding"/>
    <property type="evidence" value="ECO:0007669"/>
    <property type="project" value="UniProtKB-UniRule"/>
</dbReference>
<reference evidence="7 8" key="1">
    <citation type="submission" date="2016-12" db="EMBL/GenBank/DDBJ databases">
        <title>Candidatus Reconcilibacillus cellulovorans genome.</title>
        <authorList>
            <person name="Kolinko S."/>
            <person name="Wu Y.-W."/>
            <person name="Tachea F."/>
            <person name="Denzel E."/>
            <person name="Hiras J."/>
            <person name="Baecker N."/>
            <person name="Chan L.J."/>
            <person name="Eichorst S.A."/>
            <person name="Frey D."/>
            <person name="Adams P.D."/>
            <person name="Pray T."/>
            <person name="Tanjore D."/>
            <person name="Petzold C.J."/>
            <person name="Gladden J.M."/>
            <person name="Simmons B.A."/>
            <person name="Singer S.W."/>
        </authorList>
    </citation>
    <scope>NUCLEOTIDE SEQUENCE [LARGE SCALE GENOMIC DNA]</scope>
    <source>
        <strain evidence="7">JTherm</strain>
    </source>
</reference>
<dbReference type="EMBL" id="MOXJ01000025">
    <property type="protein sequence ID" value="PDO09856.1"/>
    <property type="molecule type" value="Genomic_DNA"/>
</dbReference>
<dbReference type="PANTHER" id="PTHR11070">
    <property type="entry name" value="UVRD / RECB / PCRA DNA HELICASE FAMILY MEMBER"/>
    <property type="match status" value="1"/>
</dbReference>
<dbReference type="InterPro" id="IPR048228">
    <property type="entry name" value="HelD_bacillota"/>
</dbReference>
<evidence type="ECO:0000256" key="4">
    <source>
        <dbReference type="ARBA" id="ARBA00022840"/>
    </source>
</evidence>
<evidence type="ECO:0000259" key="6">
    <source>
        <dbReference type="PROSITE" id="PS51198"/>
    </source>
</evidence>
<keyword evidence="3 5" id="KW-0347">Helicase</keyword>
<dbReference type="GO" id="GO:0043138">
    <property type="term" value="F:3'-5' DNA helicase activity"/>
    <property type="evidence" value="ECO:0007669"/>
    <property type="project" value="TreeGrafter"/>
</dbReference>
<dbReference type="GO" id="GO:0003677">
    <property type="term" value="F:DNA binding"/>
    <property type="evidence" value="ECO:0007669"/>
    <property type="project" value="InterPro"/>
</dbReference>
<evidence type="ECO:0000256" key="1">
    <source>
        <dbReference type="ARBA" id="ARBA00022741"/>
    </source>
</evidence>
<dbReference type="InterPro" id="IPR000212">
    <property type="entry name" value="DNA_helicase_UvrD/REP"/>
</dbReference>
<dbReference type="PANTHER" id="PTHR11070:SF17">
    <property type="entry name" value="DNA HELICASE IV"/>
    <property type="match status" value="1"/>
</dbReference>
<dbReference type="Gene3D" id="3.40.50.300">
    <property type="entry name" value="P-loop containing nucleotide triphosphate hydrolases"/>
    <property type="match status" value="3"/>
</dbReference>
<dbReference type="NCBIfam" id="NF041464">
    <property type="entry name" value="HelD_BACSU"/>
    <property type="match status" value="1"/>
</dbReference>
<evidence type="ECO:0000256" key="3">
    <source>
        <dbReference type="ARBA" id="ARBA00022806"/>
    </source>
</evidence>
<dbReference type="InterPro" id="IPR027785">
    <property type="entry name" value="UvrD-like_helicase_C"/>
</dbReference>
<dbReference type="GO" id="GO:0016787">
    <property type="term" value="F:hydrolase activity"/>
    <property type="evidence" value="ECO:0007669"/>
    <property type="project" value="UniProtKB-UniRule"/>
</dbReference>
<keyword evidence="2 5" id="KW-0378">Hydrolase</keyword>
<organism evidence="7 8">
    <name type="scientific">Candidatus Reconcilbacillus cellulovorans</name>
    <dbReference type="NCBI Taxonomy" id="1906605"/>
    <lineage>
        <taxon>Bacteria</taxon>
        <taxon>Bacillati</taxon>
        <taxon>Bacillota</taxon>
        <taxon>Bacilli</taxon>
        <taxon>Bacillales</taxon>
        <taxon>Paenibacillaceae</taxon>
        <taxon>Candidatus Reconcilbacillus</taxon>
    </lineage>
</organism>
<proteinExistence type="predicted"/>
<dbReference type="SUPFAM" id="SSF52540">
    <property type="entry name" value="P-loop containing nucleoside triphosphate hydrolases"/>
    <property type="match status" value="1"/>
</dbReference>
<dbReference type="Pfam" id="PF13538">
    <property type="entry name" value="UvrD_C_2"/>
    <property type="match status" value="1"/>
</dbReference>
<dbReference type="InterPro" id="IPR027417">
    <property type="entry name" value="P-loop_NTPase"/>
</dbReference>